<evidence type="ECO:0000256" key="1">
    <source>
        <dbReference type="ARBA" id="ARBA00022857"/>
    </source>
</evidence>
<dbReference type="PANTHER" id="PTHR45458:SF3">
    <property type="entry name" value="CHAIN DEHYDROGENASE (ATSC), PUTATIVE-RELATED"/>
    <property type="match status" value="1"/>
</dbReference>
<dbReference type="PANTHER" id="PTHR45458">
    <property type="entry name" value="SHORT-CHAIN DEHYDROGENASE/REDUCTASE SDR"/>
    <property type="match status" value="1"/>
</dbReference>
<dbReference type="PRINTS" id="PR00081">
    <property type="entry name" value="GDHRDH"/>
</dbReference>
<proteinExistence type="predicted"/>
<dbReference type="OMA" id="PHFKGPA"/>
<keyword evidence="3" id="KW-1185">Reference proteome</keyword>
<dbReference type="InterPro" id="IPR052184">
    <property type="entry name" value="SDR_enzymes"/>
</dbReference>
<name>B8LZ28_TALSN</name>
<dbReference type="HOGENOM" id="CLU_010194_9_2_1"/>
<evidence type="ECO:0000313" key="3">
    <source>
        <dbReference type="Proteomes" id="UP000001745"/>
    </source>
</evidence>
<accession>B8LZ28</accession>
<dbReference type="Pfam" id="PF00106">
    <property type="entry name" value="adh_short"/>
    <property type="match status" value="1"/>
</dbReference>
<dbReference type="Gene3D" id="3.40.50.720">
    <property type="entry name" value="NAD(P)-binding Rossmann-like Domain"/>
    <property type="match status" value="1"/>
</dbReference>
<dbReference type="Proteomes" id="UP000001745">
    <property type="component" value="Unassembled WGS sequence"/>
</dbReference>
<dbReference type="InParanoid" id="B8LZ28"/>
<dbReference type="GeneID" id="8105183"/>
<dbReference type="GO" id="GO:0016616">
    <property type="term" value="F:oxidoreductase activity, acting on the CH-OH group of donors, NAD or NADP as acceptor"/>
    <property type="evidence" value="ECO:0007669"/>
    <property type="project" value="TreeGrafter"/>
</dbReference>
<evidence type="ECO:0000313" key="2">
    <source>
        <dbReference type="EMBL" id="EED21072.1"/>
    </source>
</evidence>
<dbReference type="SUPFAM" id="SSF51735">
    <property type="entry name" value="NAD(P)-binding Rossmann-fold domains"/>
    <property type="match status" value="1"/>
</dbReference>
<dbReference type="OrthoDB" id="7289984at2759"/>
<dbReference type="InterPro" id="IPR020904">
    <property type="entry name" value="Sc_DH/Rdtase_CS"/>
</dbReference>
<dbReference type="FunCoup" id="B8LZ28">
    <property type="interactions" value="101"/>
</dbReference>
<dbReference type="AlphaFoldDB" id="B8LZ28"/>
<dbReference type="InterPro" id="IPR036291">
    <property type="entry name" value="NAD(P)-bd_dom_sf"/>
</dbReference>
<dbReference type="VEuPathDB" id="FungiDB:TSTA_083050"/>
<dbReference type="InterPro" id="IPR002347">
    <property type="entry name" value="SDR_fam"/>
</dbReference>
<protein>
    <submittedName>
        <fullName evidence="2">Short chain dehydrogenase (AtsC), putative</fullName>
    </submittedName>
</protein>
<dbReference type="eggNOG" id="KOG1611">
    <property type="taxonomic scope" value="Eukaryota"/>
</dbReference>
<dbReference type="RefSeq" id="XP_002478035.1">
    <property type="nucleotide sequence ID" value="XM_002477990.1"/>
</dbReference>
<reference evidence="3" key="1">
    <citation type="journal article" date="2015" name="Genome Announc.">
        <title>Genome sequence of the AIDS-associated pathogen Penicillium marneffei (ATCC18224) and its near taxonomic relative Talaromyces stipitatus (ATCC10500).</title>
        <authorList>
            <person name="Nierman W.C."/>
            <person name="Fedorova-Abrams N.D."/>
            <person name="Andrianopoulos A."/>
        </authorList>
    </citation>
    <scope>NUCLEOTIDE SEQUENCE [LARGE SCALE GENOMIC DNA]</scope>
    <source>
        <strain evidence="3">ATCC 10500 / CBS 375.48 / QM 6759 / NRRL 1006</strain>
    </source>
</reference>
<organism evidence="2 3">
    <name type="scientific">Talaromyces stipitatus (strain ATCC 10500 / CBS 375.48 / QM 6759 / NRRL 1006)</name>
    <name type="common">Penicillium stipitatum</name>
    <dbReference type="NCBI Taxonomy" id="441959"/>
    <lineage>
        <taxon>Eukaryota</taxon>
        <taxon>Fungi</taxon>
        <taxon>Dikarya</taxon>
        <taxon>Ascomycota</taxon>
        <taxon>Pezizomycotina</taxon>
        <taxon>Eurotiomycetes</taxon>
        <taxon>Eurotiomycetidae</taxon>
        <taxon>Eurotiales</taxon>
        <taxon>Trichocomaceae</taxon>
        <taxon>Talaromyces</taxon>
        <taxon>Talaromyces sect. Talaromyces</taxon>
    </lineage>
</organism>
<sequence length="266" mass="28901">MPSYLITGASRGIGYELLRQLSADPNNTVIGLVRNKPATDARVSTELSERKNIFVIHGDMTDVQSLKTAVQETSKITGGSLDVLIANAVYLSDFSQYEGIGNLEIEPLGEDMRRNFEANVIGNINLFSLSIPLIRKGNIKKVVAISSGMSDENLVAKMRISSAAPYAISKAALNMVVTKFHAQYADEGILFMAVCPGVVNTDFATTPEQQAKIGTMFQKFVKYAPHFKGPAHVQDAVKDVLQVVDKATIEANGGIFVSHYGNKEFL</sequence>
<gene>
    <name evidence="2" type="ORF">TSTA_083050</name>
</gene>
<keyword evidence="1" id="KW-0521">NADP</keyword>
<dbReference type="PhylomeDB" id="B8LZ28"/>
<dbReference type="PROSITE" id="PS00061">
    <property type="entry name" value="ADH_SHORT"/>
    <property type="match status" value="1"/>
</dbReference>
<dbReference type="EMBL" id="EQ962653">
    <property type="protein sequence ID" value="EED21072.1"/>
    <property type="molecule type" value="Genomic_DNA"/>
</dbReference>